<dbReference type="EMBL" id="BAAAEO010000002">
    <property type="protein sequence ID" value="GAA0546739.1"/>
    <property type="molecule type" value="Genomic_DNA"/>
</dbReference>
<dbReference type="Proteomes" id="UP001501169">
    <property type="component" value="Unassembled WGS sequence"/>
</dbReference>
<evidence type="ECO:0000313" key="2">
    <source>
        <dbReference type="Proteomes" id="UP001501169"/>
    </source>
</evidence>
<gene>
    <name evidence="1" type="ORF">GCM10009098_12900</name>
</gene>
<dbReference type="Gene3D" id="3.30.1150.10">
    <property type="match status" value="1"/>
</dbReference>
<organism evidence="1 2">
    <name type="scientific">Rheinheimera aquimaris</name>
    <dbReference type="NCBI Taxonomy" id="412437"/>
    <lineage>
        <taxon>Bacteria</taxon>
        <taxon>Pseudomonadati</taxon>
        <taxon>Pseudomonadota</taxon>
        <taxon>Gammaproteobacteria</taxon>
        <taxon>Chromatiales</taxon>
        <taxon>Chromatiaceae</taxon>
        <taxon>Rheinheimera</taxon>
    </lineage>
</organism>
<dbReference type="RefSeq" id="WP_226766280.1">
    <property type="nucleotide sequence ID" value="NZ_BAAAEO010000002.1"/>
</dbReference>
<comment type="caution">
    <text evidence="1">The sequence shown here is derived from an EMBL/GenBank/DDBJ whole genome shotgun (WGS) entry which is preliminary data.</text>
</comment>
<reference evidence="1 2" key="1">
    <citation type="journal article" date="2019" name="Int. J. Syst. Evol. Microbiol.">
        <title>The Global Catalogue of Microorganisms (GCM) 10K type strain sequencing project: providing services to taxonomists for standard genome sequencing and annotation.</title>
        <authorList>
            <consortium name="The Broad Institute Genomics Platform"/>
            <consortium name="The Broad Institute Genome Sequencing Center for Infectious Disease"/>
            <person name="Wu L."/>
            <person name="Ma J."/>
        </authorList>
    </citation>
    <scope>NUCLEOTIDE SEQUENCE [LARGE SCALE GENOMIC DNA]</scope>
    <source>
        <strain evidence="1 2">JCM 14331</strain>
    </source>
</reference>
<keyword evidence="2" id="KW-1185">Reference proteome</keyword>
<evidence type="ECO:0008006" key="3">
    <source>
        <dbReference type="Google" id="ProtNLM"/>
    </source>
</evidence>
<evidence type="ECO:0000313" key="1">
    <source>
        <dbReference type="EMBL" id="GAA0546739.1"/>
    </source>
</evidence>
<protein>
    <recommendedName>
        <fullName evidence="3">TonB C-terminal domain-containing protein</fullName>
    </recommendedName>
</protein>
<proteinExistence type="predicted"/>
<name>A0ABN1DLN6_9GAMM</name>
<accession>A0ABN1DLN6</accession>
<sequence length="210" mass="23408">MQARIRLLAFGLSVTLLSSALLLMWYARQFQPPSEQKLLLRPLDLAALLTPPPPPPPSPPQPVNTTPTLDLQVSNSSAVQIAAPDIQLVKPKLELSAPQPQLQQVQWQPLQIEISAFSLDQLDTLPVLQTPLNAVFPRSLSRQGIKKALVKLDILIDEQGRLTLLNVIENPYPELRPEIERIVRSSRFSVPTKGTEAVSARFIWPVEFKP</sequence>